<reference evidence="3" key="1">
    <citation type="journal article" date="2019" name="Int. J. Syst. Evol. Microbiol.">
        <title>The Global Catalogue of Microorganisms (GCM) 10K type strain sequencing project: providing services to taxonomists for standard genome sequencing and annotation.</title>
        <authorList>
            <consortium name="The Broad Institute Genomics Platform"/>
            <consortium name="The Broad Institute Genome Sequencing Center for Infectious Disease"/>
            <person name="Wu L."/>
            <person name="Ma J."/>
        </authorList>
    </citation>
    <scope>NUCLEOTIDE SEQUENCE [LARGE SCALE GENOMIC DNA]</scope>
    <source>
        <strain evidence="3">JCM 12762</strain>
    </source>
</reference>
<keyword evidence="3" id="KW-1185">Reference proteome</keyword>
<organism evidence="2 3">
    <name type="scientific">Rhodoglobus aureus</name>
    <dbReference type="NCBI Taxonomy" id="191497"/>
    <lineage>
        <taxon>Bacteria</taxon>
        <taxon>Bacillati</taxon>
        <taxon>Actinomycetota</taxon>
        <taxon>Actinomycetes</taxon>
        <taxon>Micrococcales</taxon>
        <taxon>Microbacteriaceae</taxon>
        <taxon>Rhodoglobus</taxon>
    </lineage>
</organism>
<name>A0ABP4GK94_9MICO</name>
<evidence type="ECO:0000259" key="1">
    <source>
        <dbReference type="SMART" id="SM00871"/>
    </source>
</evidence>
<gene>
    <name evidence="2" type="ORF">GCM10009655_27840</name>
</gene>
<dbReference type="Gene3D" id="3.20.80.10">
    <property type="entry name" value="Regulatory factor, effector binding domain"/>
    <property type="match status" value="1"/>
</dbReference>
<evidence type="ECO:0000313" key="2">
    <source>
        <dbReference type="EMBL" id="GAA1227587.1"/>
    </source>
</evidence>
<protein>
    <recommendedName>
        <fullName evidence="1">AraC effector-binding domain-containing protein</fullName>
    </recommendedName>
</protein>
<evidence type="ECO:0000313" key="3">
    <source>
        <dbReference type="Proteomes" id="UP001500943"/>
    </source>
</evidence>
<dbReference type="InterPro" id="IPR011256">
    <property type="entry name" value="Reg_factor_effector_dom_sf"/>
</dbReference>
<dbReference type="Proteomes" id="UP001500943">
    <property type="component" value="Unassembled WGS sequence"/>
</dbReference>
<dbReference type="InterPro" id="IPR029442">
    <property type="entry name" value="GyrI-like"/>
</dbReference>
<dbReference type="PANTHER" id="PTHR40055">
    <property type="entry name" value="TRANSCRIPTIONAL REGULATOR YGIV-RELATED"/>
    <property type="match status" value="1"/>
</dbReference>
<sequence>MGPSLPTTLNNGYRLTLVKRKVSRMSPEIIVETVATRLVAGLEFSTTMAALPEDMTRAIGSLVQNVTEAQMTVIGPLIAVYMEEMHADRPWKCEVCVPVSEAFGEHPTLRSHELPGGVVATVTHVGSYDGLKATYNSVFGWFTQHGHTHAGPPREIYLNSADEVAEEQLLTRLEFPVVLASS</sequence>
<dbReference type="PANTHER" id="PTHR40055:SF1">
    <property type="entry name" value="TRANSCRIPTIONAL REGULATOR YGIV-RELATED"/>
    <property type="match status" value="1"/>
</dbReference>
<accession>A0ABP4GK94</accession>
<dbReference type="InterPro" id="IPR050908">
    <property type="entry name" value="SmbC-like"/>
</dbReference>
<dbReference type="InterPro" id="IPR010499">
    <property type="entry name" value="AraC_E-bd"/>
</dbReference>
<dbReference type="SMART" id="SM00871">
    <property type="entry name" value="AraC_E_bind"/>
    <property type="match status" value="1"/>
</dbReference>
<comment type="caution">
    <text evidence="2">The sequence shown here is derived from an EMBL/GenBank/DDBJ whole genome shotgun (WGS) entry which is preliminary data.</text>
</comment>
<dbReference type="EMBL" id="BAAAKW010000070">
    <property type="protein sequence ID" value="GAA1227587.1"/>
    <property type="molecule type" value="Genomic_DNA"/>
</dbReference>
<feature type="domain" description="AraC effector-binding" evidence="1">
    <location>
        <begin position="27"/>
        <end position="178"/>
    </location>
</feature>
<proteinExistence type="predicted"/>
<dbReference type="SUPFAM" id="SSF55136">
    <property type="entry name" value="Probable bacterial effector-binding domain"/>
    <property type="match status" value="1"/>
</dbReference>
<dbReference type="Pfam" id="PF06445">
    <property type="entry name" value="GyrI-like"/>
    <property type="match status" value="1"/>
</dbReference>